<proteinExistence type="predicted"/>
<dbReference type="Proteomes" id="UP000032668">
    <property type="component" value="Unassembled WGS sequence"/>
</dbReference>
<name>A0A0D6PJ33_9PROT</name>
<dbReference type="RefSeq" id="WP_048879789.1">
    <property type="nucleotide sequence ID" value="NZ_BANC01000090.1"/>
</dbReference>
<reference evidence="2 3" key="1">
    <citation type="submission" date="2012-11" db="EMBL/GenBank/DDBJ databases">
        <title>Whole genome sequence of Acidocella aminolytica 101 = DSM 11237.</title>
        <authorList>
            <person name="Azuma Y."/>
            <person name="Higashiura N."/>
            <person name="Hirakawa H."/>
            <person name="Matsushita K."/>
        </authorList>
    </citation>
    <scope>NUCLEOTIDE SEQUENCE [LARGE SCALE GENOMIC DNA]</scope>
    <source>
        <strain evidence="3">101 / DSM 11237</strain>
    </source>
</reference>
<feature type="compositionally biased region" description="Polar residues" evidence="1">
    <location>
        <begin position="1"/>
        <end position="22"/>
    </location>
</feature>
<gene>
    <name evidence="2" type="ORF">Aam_092_022</name>
</gene>
<dbReference type="SUPFAM" id="SSF58100">
    <property type="entry name" value="Bacterial hemolysins"/>
    <property type="match status" value="1"/>
</dbReference>
<evidence type="ECO:0000256" key="1">
    <source>
        <dbReference type="SAM" id="MobiDB-lite"/>
    </source>
</evidence>
<dbReference type="STRING" id="1120923.SAMN02746095_02857"/>
<dbReference type="OrthoDB" id="7281031at2"/>
<accession>A0A0D6PJ33</accession>
<comment type="caution">
    <text evidence="2">The sequence shown here is derived from an EMBL/GenBank/DDBJ whole genome shotgun (WGS) entry which is preliminary data.</text>
</comment>
<sequence length="317" mass="33042">MSESEPNGKTNETVSETVQDTAPQPLPDPAPATKPETPEPKAEPLPSPAPKAEKPRRSSWPIWFGLGFVVLAGGEGYLFVQLQAHQADKADLAVLKSQVADMRAAAAKTAPMANLITTQADLAQKQAALAAQVNAMQSQVASDHGALAALQTNSQDISKLTARMAQLNAVASARMALAAGQPLGVIQNAPPALTVFADTAPPTMAQLRESFPSAARNAEAASLSNSGQAGFWQKVKLRLEGLFTIADGDHVIFGPPAAAVLKRMKAALANNDLATAVAAADRLSPPTQAAMASWLTPARQLLAARKALVQMAQQQGQ</sequence>
<dbReference type="AlphaFoldDB" id="A0A0D6PJ33"/>
<evidence type="ECO:0000313" key="2">
    <source>
        <dbReference type="EMBL" id="GAN81401.1"/>
    </source>
</evidence>
<evidence type="ECO:0000313" key="3">
    <source>
        <dbReference type="Proteomes" id="UP000032668"/>
    </source>
</evidence>
<organism evidence="2 3">
    <name type="scientific">Acidocella aminolytica 101 = DSM 11237</name>
    <dbReference type="NCBI Taxonomy" id="1120923"/>
    <lineage>
        <taxon>Bacteria</taxon>
        <taxon>Pseudomonadati</taxon>
        <taxon>Pseudomonadota</taxon>
        <taxon>Alphaproteobacteria</taxon>
        <taxon>Acetobacterales</taxon>
        <taxon>Acidocellaceae</taxon>
        <taxon>Acidocella</taxon>
    </lineage>
</organism>
<dbReference type="EMBL" id="BANC01000090">
    <property type="protein sequence ID" value="GAN81401.1"/>
    <property type="molecule type" value="Genomic_DNA"/>
</dbReference>
<protein>
    <submittedName>
        <fullName evidence="2">Uncharacterized protein</fullName>
    </submittedName>
</protein>
<keyword evidence="3" id="KW-1185">Reference proteome</keyword>
<feature type="region of interest" description="Disordered" evidence="1">
    <location>
        <begin position="1"/>
        <end position="56"/>
    </location>
</feature>